<keyword evidence="1" id="KW-0175">Coiled coil</keyword>
<evidence type="ECO:0000256" key="1">
    <source>
        <dbReference type="SAM" id="Coils"/>
    </source>
</evidence>
<dbReference type="Pfam" id="PF03087">
    <property type="entry name" value="BPS1"/>
    <property type="match status" value="1"/>
</dbReference>
<dbReference type="GO" id="GO:0048364">
    <property type="term" value="P:root development"/>
    <property type="evidence" value="ECO:0007669"/>
    <property type="project" value="InterPro"/>
</dbReference>
<sequence length="282" mass="31746">MAASYHTRSNSFPTRSHPQILEVEEHLRRLRSSQAASTSSLGHELNGLQDLHDSVEKILQLPLVQQALARGHQKKWVDELLNGSFKILDVCSTAQNALLQMKESALGLQSVLRRRRGDETELTSEIKKYLASRKAMRKAINKTLGNLKGVENECSPSINEEHVSVLKEVEAVTLATFEYLLSFISGSRTPSKLSRFALVTKLIRPKRIACQEDQTEMNEFEKVDAALSTVVGHKTIKSDNIIYMQNQLKEMESSIQDLEEGLESLSRRLIKARVPLLNILTN</sequence>
<dbReference type="STRING" id="2711.A0A067FXV4"/>
<evidence type="ECO:0000313" key="2">
    <source>
        <dbReference type="EMBL" id="KDO68267.1"/>
    </source>
</evidence>
<dbReference type="Proteomes" id="UP000027120">
    <property type="component" value="Unassembled WGS sequence"/>
</dbReference>
<keyword evidence="3" id="KW-1185">Reference proteome</keyword>
<dbReference type="SMR" id="A0A067FXV4"/>
<feature type="coiled-coil region" evidence="1">
    <location>
        <begin position="241"/>
        <end position="268"/>
    </location>
</feature>
<protein>
    <submittedName>
        <fullName evidence="2">Uncharacterized protein</fullName>
    </submittedName>
</protein>
<organism evidence="2 3">
    <name type="scientific">Citrus sinensis</name>
    <name type="common">Sweet orange</name>
    <name type="synonym">Citrus aurantium var. sinensis</name>
    <dbReference type="NCBI Taxonomy" id="2711"/>
    <lineage>
        <taxon>Eukaryota</taxon>
        <taxon>Viridiplantae</taxon>
        <taxon>Streptophyta</taxon>
        <taxon>Embryophyta</taxon>
        <taxon>Tracheophyta</taxon>
        <taxon>Spermatophyta</taxon>
        <taxon>Magnoliopsida</taxon>
        <taxon>eudicotyledons</taxon>
        <taxon>Gunneridae</taxon>
        <taxon>Pentapetalae</taxon>
        <taxon>rosids</taxon>
        <taxon>malvids</taxon>
        <taxon>Sapindales</taxon>
        <taxon>Rutaceae</taxon>
        <taxon>Aurantioideae</taxon>
        <taxon>Citrus</taxon>
    </lineage>
</organism>
<proteinExistence type="predicted"/>
<name>A0A067FXV4_CITSI</name>
<dbReference type="AlphaFoldDB" id="A0A067FXV4"/>
<dbReference type="PANTHER" id="PTHR33070:SF129">
    <property type="entry name" value="DUF241 DOMAIN PROTEIN"/>
    <property type="match status" value="1"/>
</dbReference>
<reference evidence="2 3" key="1">
    <citation type="submission" date="2014-04" db="EMBL/GenBank/DDBJ databases">
        <authorList>
            <consortium name="International Citrus Genome Consortium"/>
            <person name="Gmitter F."/>
            <person name="Chen C."/>
            <person name="Farmerie W."/>
            <person name="Harkins T."/>
            <person name="Desany B."/>
            <person name="Mohiuddin M."/>
            <person name="Kodira C."/>
            <person name="Borodovsky M."/>
            <person name="Lomsadze A."/>
            <person name="Burns P."/>
            <person name="Jenkins J."/>
            <person name="Prochnik S."/>
            <person name="Shu S."/>
            <person name="Chapman J."/>
            <person name="Pitluck S."/>
            <person name="Schmutz J."/>
            <person name="Rokhsar D."/>
        </authorList>
    </citation>
    <scope>NUCLEOTIDE SEQUENCE</scope>
</reference>
<dbReference type="GO" id="GO:0048367">
    <property type="term" value="P:shoot system development"/>
    <property type="evidence" value="ECO:0007669"/>
    <property type="project" value="InterPro"/>
</dbReference>
<evidence type="ECO:0000313" key="3">
    <source>
        <dbReference type="Proteomes" id="UP000027120"/>
    </source>
</evidence>
<dbReference type="InterPro" id="IPR004320">
    <property type="entry name" value="BPS1_pln"/>
</dbReference>
<accession>A0A067FXV4</accession>
<dbReference type="PaxDb" id="2711-XP_006486844.1"/>
<dbReference type="eggNOG" id="ENOG502QUY1">
    <property type="taxonomic scope" value="Eukaryota"/>
</dbReference>
<dbReference type="PANTHER" id="PTHR33070">
    <property type="entry name" value="OS06G0725500 PROTEIN"/>
    <property type="match status" value="1"/>
</dbReference>
<dbReference type="EMBL" id="KK784895">
    <property type="protein sequence ID" value="KDO68267.1"/>
    <property type="molecule type" value="Genomic_DNA"/>
</dbReference>
<gene>
    <name evidence="2" type="ORF">CISIN_1g047750mg</name>
</gene>